<dbReference type="Gene3D" id="3.20.20.410">
    <property type="entry name" value="Protein of unknown function UPF0759"/>
    <property type="match status" value="1"/>
</dbReference>
<proteinExistence type="predicted"/>
<dbReference type="RefSeq" id="WP_420241954.1">
    <property type="nucleotide sequence ID" value="NZ_BOPV01000001.1"/>
</dbReference>
<dbReference type="InterPro" id="IPR036520">
    <property type="entry name" value="UPF0759_sf"/>
</dbReference>
<dbReference type="AlphaFoldDB" id="A0A8S8XCF2"/>
<dbReference type="Proteomes" id="UP000681075">
    <property type="component" value="Unassembled WGS sequence"/>
</dbReference>
<sequence>MTKAKKPAAAPATAKTGKIRVGIGGWTFEPWRGGVFFPKKLSKVRELEFASRAVTSIEINGTYYSSQKPQTFRKWREETPDDFVFSVKASRFMVIRKDLRDAAESIDRFFDSGVAELDKKLGPILWQLAPTKKFDEEEIAEYLGLMPRGFQHALEVRNPSFNDPKLWPLLKAHNVALVRADHETYPDIDQDTADFSYYRLQRTQADIETGYAAKDLDRWAEVLKTRAATGNDVFCYMISGAKERNPAAAQAMLERLK</sequence>
<evidence type="ECO:0000313" key="2">
    <source>
        <dbReference type="Proteomes" id="UP000681075"/>
    </source>
</evidence>
<evidence type="ECO:0008006" key="3">
    <source>
        <dbReference type="Google" id="ProtNLM"/>
    </source>
</evidence>
<dbReference type="PANTHER" id="PTHR30348:SF4">
    <property type="entry name" value="DUF72 DOMAIN-CONTAINING PROTEIN"/>
    <property type="match status" value="1"/>
</dbReference>
<reference evidence="1" key="1">
    <citation type="submission" date="2021-02" db="EMBL/GenBank/DDBJ databases">
        <title>Genome sequence of Rhodospirillales sp. strain TMPK1 isolated from soil.</title>
        <authorList>
            <person name="Nakai R."/>
            <person name="Kusada H."/>
            <person name="Tamaki H."/>
        </authorList>
    </citation>
    <scope>NUCLEOTIDE SEQUENCE</scope>
    <source>
        <strain evidence="1">TMPK1</strain>
    </source>
</reference>
<comment type="caution">
    <text evidence="1">The sequence shown here is derived from an EMBL/GenBank/DDBJ whole genome shotgun (WGS) entry which is preliminary data.</text>
</comment>
<dbReference type="EMBL" id="BOPV01000001">
    <property type="protein sequence ID" value="GIL38886.1"/>
    <property type="molecule type" value="Genomic_DNA"/>
</dbReference>
<keyword evidence="2" id="KW-1185">Reference proteome</keyword>
<name>A0A8S8XCF2_9PROT</name>
<protein>
    <recommendedName>
        <fullName evidence="3">DUF72 domain-containing protein</fullName>
    </recommendedName>
</protein>
<accession>A0A8S8XCF2</accession>
<dbReference type="InterPro" id="IPR002763">
    <property type="entry name" value="DUF72"/>
</dbReference>
<organism evidence="1 2">
    <name type="scientific">Roseiterribacter gracilis</name>
    <dbReference type="NCBI Taxonomy" id="2812848"/>
    <lineage>
        <taxon>Bacteria</taxon>
        <taxon>Pseudomonadati</taxon>
        <taxon>Pseudomonadota</taxon>
        <taxon>Alphaproteobacteria</taxon>
        <taxon>Rhodospirillales</taxon>
        <taxon>Roseiterribacteraceae</taxon>
        <taxon>Roseiterribacter</taxon>
    </lineage>
</organism>
<dbReference type="Pfam" id="PF01904">
    <property type="entry name" value="DUF72"/>
    <property type="match status" value="1"/>
</dbReference>
<gene>
    <name evidence="1" type="ORF">TMPK1_11230</name>
</gene>
<evidence type="ECO:0000313" key="1">
    <source>
        <dbReference type="EMBL" id="GIL38886.1"/>
    </source>
</evidence>
<dbReference type="PANTHER" id="PTHR30348">
    <property type="entry name" value="UNCHARACTERIZED PROTEIN YECE"/>
    <property type="match status" value="1"/>
</dbReference>
<dbReference type="SUPFAM" id="SSF117396">
    <property type="entry name" value="TM1631-like"/>
    <property type="match status" value="1"/>
</dbReference>